<protein>
    <submittedName>
        <fullName evidence="8">Proline rich transmembrane protein 1B</fullName>
    </submittedName>
</protein>
<keyword evidence="4 7" id="KW-1133">Transmembrane helix</keyword>
<evidence type="ECO:0000256" key="6">
    <source>
        <dbReference type="SAM" id="MobiDB-lite"/>
    </source>
</evidence>
<feature type="compositionally biased region" description="Basic and acidic residues" evidence="6">
    <location>
        <begin position="40"/>
        <end position="49"/>
    </location>
</feature>
<evidence type="ECO:0000256" key="5">
    <source>
        <dbReference type="ARBA" id="ARBA00023136"/>
    </source>
</evidence>
<feature type="region of interest" description="Disordered" evidence="6">
    <location>
        <begin position="1"/>
        <end position="108"/>
    </location>
</feature>
<dbReference type="InterPro" id="IPR007593">
    <property type="entry name" value="CD225/Dispanin_fam"/>
</dbReference>
<dbReference type="Proteomes" id="UP000694392">
    <property type="component" value="Unplaced"/>
</dbReference>
<feature type="compositionally biased region" description="Pro residues" evidence="6">
    <location>
        <begin position="96"/>
        <end position="105"/>
    </location>
</feature>
<feature type="transmembrane region" description="Helical" evidence="7">
    <location>
        <begin position="220"/>
        <end position="242"/>
    </location>
</feature>
<evidence type="ECO:0000256" key="2">
    <source>
        <dbReference type="ARBA" id="ARBA00006843"/>
    </source>
</evidence>
<dbReference type="OMA" id="GAPHIGF"/>
<dbReference type="Ensembl" id="ENSSPUT00000023809.1">
    <property type="protein sequence ID" value="ENSSPUP00000022342.1"/>
    <property type="gene ID" value="ENSSPUG00000017149.1"/>
</dbReference>
<keyword evidence="3 7" id="KW-0812">Transmembrane</keyword>
<dbReference type="InterPro" id="IPR051423">
    <property type="entry name" value="CD225/Dispanin"/>
</dbReference>
<evidence type="ECO:0000313" key="8">
    <source>
        <dbReference type="Ensembl" id="ENSSPUP00000022342.1"/>
    </source>
</evidence>
<organism evidence="8 9">
    <name type="scientific">Sphenodon punctatus</name>
    <name type="common">Tuatara</name>
    <name type="synonym">Hatteria punctata</name>
    <dbReference type="NCBI Taxonomy" id="8508"/>
    <lineage>
        <taxon>Eukaryota</taxon>
        <taxon>Metazoa</taxon>
        <taxon>Chordata</taxon>
        <taxon>Craniata</taxon>
        <taxon>Vertebrata</taxon>
        <taxon>Euteleostomi</taxon>
        <taxon>Lepidosauria</taxon>
        <taxon>Sphenodontia</taxon>
        <taxon>Sphenodontidae</taxon>
        <taxon>Sphenodon</taxon>
    </lineage>
</organism>
<keyword evidence="5 7" id="KW-0472">Membrane</keyword>
<dbReference type="AlphaFoldDB" id="A0A8D0HE06"/>
<comment type="similarity">
    <text evidence="2">Belongs to the CD225/Dispanin family.</text>
</comment>
<feature type="transmembrane region" description="Helical" evidence="7">
    <location>
        <begin position="173"/>
        <end position="195"/>
    </location>
</feature>
<accession>A0A8D0HE06</accession>
<evidence type="ECO:0000313" key="9">
    <source>
        <dbReference type="Proteomes" id="UP000694392"/>
    </source>
</evidence>
<evidence type="ECO:0000256" key="1">
    <source>
        <dbReference type="ARBA" id="ARBA00004370"/>
    </source>
</evidence>
<reference evidence="8" key="1">
    <citation type="submission" date="2025-08" db="UniProtKB">
        <authorList>
            <consortium name="Ensembl"/>
        </authorList>
    </citation>
    <scope>IDENTIFICATION</scope>
</reference>
<dbReference type="GeneTree" id="ENSGT00940000163383"/>
<name>A0A8D0HE06_SPHPU</name>
<sequence>MESGPVAGGSPSPTSERRRSCDRLEGGSGDGTGRPAADPAPEHKRERLAEQPACTRNTASPGSTGPATPPSPAAQSSRDPKHSSSGGVTNAGFLEDPPPYSPPDPKTAHLLYSPFQAGFSGQVPIVYQPAPSRQTLYPQQNLASGSFPYTIYNVPPDSRLPTGAAGICVPKDYLVESVLVMVFCCFLTGVIALVYSHETRAALNRGDLIQANAASNKARLLVLFSLLFGVFVSVSWIVYVVVTLYV</sequence>
<keyword evidence="9" id="KW-1185">Reference proteome</keyword>
<dbReference type="GO" id="GO:0016020">
    <property type="term" value="C:membrane"/>
    <property type="evidence" value="ECO:0007669"/>
    <property type="project" value="UniProtKB-SubCell"/>
</dbReference>
<dbReference type="Pfam" id="PF04505">
    <property type="entry name" value="CD225"/>
    <property type="match status" value="1"/>
</dbReference>
<proteinExistence type="inferred from homology"/>
<gene>
    <name evidence="8" type="primary">PRRT1B</name>
</gene>
<dbReference type="PANTHER" id="PTHR14948">
    <property type="entry name" value="NG5"/>
    <property type="match status" value="1"/>
</dbReference>
<evidence type="ECO:0000256" key="4">
    <source>
        <dbReference type="ARBA" id="ARBA00022989"/>
    </source>
</evidence>
<dbReference type="PANTHER" id="PTHR14948:SF18">
    <property type="entry name" value="PROLINE RICH TRANSMEMBRANE PROTEIN 1B"/>
    <property type="match status" value="1"/>
</dbReference>
<reference evidence="8" key="2">
    <citation type="submission" date="2025-09" db="UniProtKB">
        <authorList>
            <consortium name="Ensembl"/>
        </authorList>
    </citation>
    <scope>IDENTIFICATION</scope>
</reference>
<evidence type="ECO:0000256" key="7">
    <source>
        <dbReference type="SAM" id="Phobius"/>
    </source>
</evidence>
<evidence type="ECO:0000256" key="3">
    <source>
        <dbReference type="ARBA" id="ARBA00022692"/>
    </source>
</evidence>
<comment type="subcellular location">
    <subcellularLocation>
        <location evidence="1">Membrane</location>
    </subcellularLocation>
</comment>
<feature type="compositionally biased region" description="Basic and acidic residues" evidence="6">
    <location>
        <begin position="15"/>
        <end position="25"/>
    </location>
</feature>